<name>A0A2N4TXX5_RALPI</name>
<dbReference type="EMBL" id="PKQE01000001">
    <property type="protein sequence ID" value="PLC44550.1"/>
    <property type="molecule type" value="Genomic_DNA"/>
</dbReference>
<dbReference type="OrthoDB" id="8478827at2"/>
<dbReference type="RefSeq" id="WP_102064961.1">
    <property type="nucleotide sequence ID" value="NZ_PKQE01000001.1"/>
</dbReference>
<comment type="caution">
    <text evidence="1">The sequence shown here is derived from an EMBL/GenBank/DDBJ whole genome shotgun (WGS) entry which is preliminary data.</text>
</comment>
<protein>
    <submittedName>
        <fullName evidence="1">Uncharacterized protein</fullName>
    </submittedName>
</protein>
<reference evidence="1 2" key="1">
    <citation type="submission" date="2017-12" db="EMBL/GenBank/DDBJ databases">
        <title>Draft genome sequence of Ralstonia pickettii 52.</title>
        <authorList>
            <person name="Zheng B."/>
        </authorList>
    </citation>
    <scope>NUCLEOTIDE SEQUENCE [LARGE SCALE GENOMIC DNA]</scope>
    <source>
        <strain evidence="1 2">52</strain>
    </source>
</reference>
<dbReference type="Proteomes" id="UP000234456">
    <property type="component" value="Unassembled WGS sequence"/>
</dbReference>
<sequence length="303" mass="34456">MVVADSEDVLIERHPTPKRHMLSLLPDIYVEAGTKADWDLLHELHYKAESLPIGPRFFRCVMHGQTIGVGVMSITTMLSAGRNEAFTYLRPNVGGKDSRMINQHRANWMNEFACCNSRLVLDTMFRGAGISYRMQNLMMRMSGKRVIEFQSSMSKFNPFAAKAGIRFTKPRKAAKYGAGLAFFRRWFECVPSDYVGVMEELEAMPAAVRDKCVTEMRAFYYANSSREKSGNQRFDARERVATMEVGRLLKKLQQLVFASPLYGTYENPDYDLQSGPRELPPRLPLLAFDNQPVDAPLDLSKIS</sequence>
<organism evidence="1 2">
    <name type="scientific">Ralstonia pickettii</name>
    <name type="common">Burkholderia pickettii</name>
    <dbReference type="NCBI Taxonomy" id="329"/>
    <lineage>
        <taxon>Bacteria</taxon>
        <taxon>Pseudomonadati</taxon>
        <taxon>Pseudomonadota</taxon>
        <taxon>Betaproteobacteria</taxon>
        <taxon>Burkholderiales</taxon>
        <taxon>Burkholderiaceae</taxon>
        <taxon>Ralstonia</taxon>
    </lineage>
</organism>
<accession>A0A2N4TXX5</accession>
<evidence type="ECO:0000313" key="1">
    <source>
        <dbReference type="EMBL" id="PLC44550.1"/>
    </source>
</evidence>
<evidence type="ECO:0000313" key="2">
    <source>
        <dbReference type="Proteomes" id="UP000234456"/>
    </source>
</evidence>
<dbReference type="AlphaFoldDB" id="A0A2N4TXX5"/>
<proteinExistence type="predicted"/>
<gene>
    <name evidence="1" type="ORF">C0Q88_07675</name>
</gene>